<sequence>MIVGDRVAGDQPQLPKAAKLQRRHPKTRTLRQSPLKPPEILAFDQRTECQPSLKRKYMARIWQDIRITRHRSSETGFLKPPKARNDSSGRAEAHSLSGWGCRCLLVLLRILSASEHELDFDLGALLPSMRCLWDCVTKPFEV</sequence>
<dbReference type="InParanoid" id="C0NDX6"/>
<feature type="region of interest" description="Disordered" evidence="1">
    <location>
        <begin position="1"/>
        <end position="37"/>
    </location>
</feature>
<evidence type="ECO:0000313" key="3">
    <source>
        <dbReference type="Proteomes" id="UP000001631"/>
    </source>
</evidence>
<dbReference type="HOGENOM" id="CLU_1815248_0_0_1"/>
<dbReference type="EMBL" id="GG663364">
    <property type="protein sequence ID" value="EEH10424.1"/>
    <property type="molecule type" value="Genomic_DNA"/>
</dbReference>
<protein>
    <submittedName>
        <fullName evidence="2">Uncharacterized protein</fullName>
    </submittedName>
</protein>
<feature type="region of interest" description="Disordered" evidence="1">
    <location>
        <begin position="73"/>
        <end position="94"/>
    </location>
</feature>
<evidence type="ECO:0000313" key="2">
    <source>
        <dbReference type="EMBL" id="EEH10424.1"/>
    </source>
</evidence>
<feature type="compositionally biased region" description="Basic residues" evidence="1">
    <location>
        <begin position="19"/>
        <end position="29"/>
    </location>
</feature>
<dbReference type="AlphaFoldDB" id="C0NDX6"/>
<feature type="compositionally biased region" description="Basic and acidic residues" evidence="1">
    <location>
        <begin position="83"/>
        <end position="93"/>
    </location>
</feature>
<gene>
    <name evidence="2" type="ORF">HCBG_02069</name>
</gene>
<dbReference type="Proteomes" id="UP000001631">
    <property type="component" value="Unassembled WGS sequence"/>
</dbReference>
<name>C0NDX6_AJECG</name>
<evidence type="ECO:0000256" key="1">
    <source>
        <dbReference type="SAM" id="MobiDB-lite"/>
    </source>
</evidence>
<accession>C0NDX6</accession>
<organism evidence="2 3">
    <name type="scientific">Ajellomyces capsulatus (strain G186AR / H82 / ATCC MYA-2454 / RMSCC 2432)</name>
    <name type="common">Darling's disease fungus</name>
    <name type="synonym">Histoplasma capsulatum</name>
    <dbReference type="NCBI Taxonomy" id="447093"/>
    <lineage>
        <taxon>Eukaryota</taxon>
        <taxon>Fungi</taxon>
        <taxon>Dikarya</taxon>
        <taxon>Ascomycota</taxon>
        <taxon>Pezizomycotina</taxon>
        <taxon>Eurotiomycetes</taxon>
        <taxon>Eurotiomycetidae</taxon>
        <taxon>Onygenales</taxon>
        <taxon>Ajellomycetaceae</taxon>
        <taxon>Histoplasma</taxon>
    </lineage>
</organism>
<keyword evidence="3" id="KW-1185">Reference proteome</keyword>
<dbReference type="RefSeq" id="XP_045290904.1">
    <property type="nucleotide sequence ID" value="XM_045429118.1"/>
</dbReference>
<reference evidence="2" key="1">
    <citation type="submission" date="2009-02" db="EMBL/GenBank/DDBJ databases">
        <title>The Genome Sequence of Ajellomyces capsulatus strain G186AR.</title>
        <authorList>
            <consortium name="The Broad Institute Genome Sequencing Platform"/>
            <person name="Champion M."/>
            <person name="Cuomo C."/>
            <person name="Ma L.-J."/>
            <person name="Henn M.R."/>
            <person name="Sil A."/>
            <person name="Goldman B."/>
            <person name="Young S.K."/>
            <person name="Kodira C.D."/>
            <person name="Zeng Q."/>
            <person name="Koehrsen M."/>
            <person name="Alvarado L."/>
            <person name="Berlin A."/>
            <person name="Borenstein D."/>
            <person name="Chen Z."/>
            <person name="Engels R."/>
            <person name="Freedman E."/>
            <person name="Gellesch M."/>
            <person name="Goldberg J."/>
            <person name="Griggs A."/>
            <person name="Gujja S."/>
            <person name="Heiman D."/>
            <person name="Hepburn T."/>
            <person name="Howarth C."/>
            <person name="Jen D."/>
            <person name="Larson L."/>
            <person name="Lewis B."/>
            <person name="Mehta T."/>
            <person name="Park D."/>
            <person name="Pearson M."/>
            <person name="Roberts A."/>
            <person name="Saif S."/>
            <person name="Shea T."/>
            <person name="Shenoy N."/>
            <person name="Sisk P."/>
            <person name="Stolte C."/>
            <person name="Sykes S."/>
            <person name="Walk T."/>
            <person name="White J."/>
            <person name="Yandava C."/>
            <person name="Klein B."/>
            <person name="McEwen J.G."/>
            <person name="Puccia R."/>
            <person name="Goldman G.H."/>
            <person name="Felipe M.S."/>
            <person name="Nino-Vega G."/>
            <person name="San-Blas G."/>
            <person name="Taylor J."/>
            <person name="Mendoza L."/>
            <person name="Galagan J."/>
            <person name="Nusbaum C."/>
            <person name="Birren B."/>
        </authorList>
    </citation>
    <scope>NUCLEOTIDE SEQUENCE</scope>
    <source>
        <strain evidence="2">G186AR</strain>
    </source>
</reference>
<proteinExistence type="predicted"/>
<dbReference type="GeneID" id="69035085"/>